<keyword evidence="3" id="KW-1185">Reference proteome</keyword>
<proteinExistence type="predicted"/>
<dbReference type="PANTHER" id="PTHR46211">
    <property type="entry name" value="GLYCEROPHOSPHORYL DIESTER PHOSPHODIESTERASE"/>
    <property type="match status" value="1"/>
</dbReference>
<sequence>MRVFAHRGASAAYAEHTRAAFSHALSVGVDGVETDVHLSADGHLVCWHDATLDRTSSGRGPVRAHRLSELRALDVHTWKNPSLPAGYGRPQEQLVTLDELTAMMIDSGRAVELAVEMKHATSMSGALEDAVLEWLRRWGWDARTCLLAPEGKRSRVSVSVMSFSRDSLRRVASLVPASMLCPLFEADDRDAVQIGASTRGGAAGLLGPSVQWLFHHGSVLRSWTQAGRIVRMWTVLTDDELNQARTLGVQQVTVNDPEWALQRLS</sequence>
<dbReference type="RefSeq" id="WP_278157944.1">
    <property type="nucleotide sequence ID" value="NZ_CP121252.1"/>
</dbReference>
<protein>
    <submittedName>
        <fullName evidence="2">Glycerophosphodiester phosphodiesterase family protein</fullName>
    </submittedName>
</protein>
<organism evidence="2 3">
    <name type="scientific">Citricoccus muralis</name>
    <dbReference type="NCBI Taxonomy" id="169134"/>
    <lineage>
        <taxon>Bacteria</taxon>
        <taxon>Bacillati</taxon>
        <taxon>Actinomycetota</taxon>
        <taxon>Actinomycetes</taxon>
        <taxon>Micrococcales</taxon>
        <taxon>Micrococcaceae</taxon>
        <taxon>Citricoccus</taxon>
    </lineage>
</organism>
<dbReference type="InterPro" id="IPR017946">
    <property type="entry name" value="PLC-like_Pdiesterase_TIM-brl"/>
</dbReference>
<accession>A0ABY8H8A4</accession>
<dbReference type="PROSITE" id="PS51704">
    <property type="entry name" value="GP_PDE"/>
    <property type="match status" value="1"/>
</dbReference>
<name>A0ABY8H8A4_9MICC</name>
<dbReference type="Gene3D" id="3.20.20.190">
    <property type="entry name" value="Phosphatidylinositol (PI) phosphodiesterase"/>
    <property type="match status" value="1"/>
</dbReference>
<gene>
    <name evidence="2" type="ORF">P8192_01555</name>
</gene>
<evidence type="ECO:0000313" key="2">
    <source>
        <dbReference type="EMBL" id="WFP16842.1"/>
    </source>
</evidence>
<dbReference type="SUPFAM" id="SSF51695">
    <property type="entry name" value="PLC-like phosphodiesterases"/>
    <property type="match status" value="1"/>
</dbReference>
<dbReference type="PANTHER" id="PTHR46211:SF13">
    <property type="entry name" value="GLYCEROPHOSPHODIESTER PHOSPHODIESTERASE 1-RELATED"/>
    <property type="match status" value="1"/>
</dbReference>
<dbReference type="InterPro" id="IPR030395">
    <property type="entry name" value="GP_PDE_dom"/>
</dbReference>
<feature type="domain" description="GP-PDE" evidence="1">
    <location>
        <begin position="1"/>
        <end position="264"/>
    </location>
</feature>
<dbReference type="Pfam" id="PF03009">
    <property type="entry name" value="GDPD"/>
    <property type="match status" value="1"/>
</dbReference>
<evidence type="ECO:0000259" key="1">
    <source>
        <dbReference type="PROSITE" id="PS51704"/>
    </source>
</evidence>
<reference evidence="2 3" key="1">
    <citation type="submission" date="2023-04" db="EMBL/GenBank/DDBJ databases">
        <title>Funneling lignin-derived compounds into biodiesel using alkali-halophilic Citricoccus sp. P2.</title>
        <authorList>
            <person name="Luo C.-B."/>
        </authorList>
    </citation>
    <scope>NUCLEOTIDE SEQUENCE [LARGE SCALE GENOMIC DNA]</scope>
    <source>
        <strain evidence="2 3">P2</strain>
    </source>
</reference>
<dbReference type="EMBL" id="CP121252">
    <property type="protein sequence ID" value="WFP16842.1"/>
    <property type="molecule type" value="Genomic_DNA"/>
</dbReference>
<dbReference type="Proteomes" id="UP001219037">
    <property type="component" value="Chromosome"/>
</dbReference>
<evidence type="ECO:0000313" key="3">
    <source>
        <dbReference type="Proteomes" id="UP001219037"/>
    </source>
</evidence>